<dbReference type="RefSeq" id="WP_127488931.1">
    <property type="nucleotide sequence ID" value="NZ_CP022572.1"/>
</dbReference>
<proteinExistence type="predicted"/>
<reference evidence="1 2" key="1">
    <citation type="submission" date="2017-07" db="EMBL/GenBank/DDBJ databases">
        <title>The complete genome sequence of Bacillus mesonae strain H20-5, an efficient strain improving plant abiotic stress resistance.</title>
        <authorList>
            <person name="Kim S.Y."/>
            <person name="Song H."/>
            <person name="Sang M.K."/>
            <person name="Weon H.-Y."/>
            <person name="Song J."/>
        </authorList>
    </citation>
    <scope>NUCLEOTIDE SEQUENCE [LARGE SCALE GENOMIC DNA]</scope>
    <source>
        <strain evidence="1 2">H20-5</strain>
    </source>
</reference>
<protein>
    <submittedName>
        <fullName evidence="1">Uncharacterized protein</fullName>
    </submittedName>
</protein>
<dbReference type="AlphaFoldDB" id="A0A3Q9QZH3"/>
<dbReference type="EMBL" id="CP022572">
    <property type="protein sequence ID" value="AZU64233.1"/>
    <property type="molecule type" value="Genomic_DNA"/>
</dbReference>
<keyword evidence="2" id="KW-1185">Reference proteome</keyword>
<sequence length="328" mass="38654">MKQELYSYCLQGDINKVMDYLNNLPEATSIERIKIQYTNRFFSENPKFEYKTKDPWIRSVINAYYQYFISVMTKRENVEIAEDKLINKLNEWFPDHDDKTDLDSIEMQLEKEFNTRGFYFLGGVTPPFRGPYIWRKQEKCEYNVQIPSGMKKVTVYFMEDFIMHDWLHFATFGERAAGGWATKDGLYCVKERYSTELDKPNFLISYLAHEAQHMNDYDQFPNLGSLDLEYRAKLVELIYHPSNNDTLIQKFLSDSDTNRDHPHPYASYLVCVNLSNLLFNSTFETNPIKWKSIESEILSNTAKDLLKNHTQLLVELGNETVKSTLQSM</sequence>
<organism evidence="1 2">
    <name type="scientific">Neobacillus mesonae</name>
    <dbReference type="NCBI Taxonomy" id="1193713"/>
    <lineage>
        <taxon>Bacteria</taxon>
        <taxon>Bacillati</taxon>
        <taxon>Bacillota</taxon>
        <taxon>Bacilli</taxon>
        <taxon>Bacillales</taxon>
        <taxon>Bacillaceae</taxon>
        <taxon>Neobacillus</taxon>
    </lineage>
</organism>
<gene>
    <name evidence="1" type="ORF">CHR53_24995</name>
</gene>
<evidence type="ECO:0000313" key="2">
    <source>
        <dbReference type="Proteomes" id="UP000282892"/>
    </source>
</evidence>
<evidence type="ECO:0000313" key="1">
    <source>
        <dbReference type="EMBL" id="AZU64233.1"/>
    </source>
</evidence>
<name>A0A3Q9QZH3_9BACI</name>
<dbReference type="OrthoDB" id="2823799at2"/>
<dbReference type="Proteomes" id="UP000282892">
    <property type="component" value="Chromosome"/>
</dbReference>
<dbReference type="STRING" id="1193713.GCA_001636315_01895"/>
<accession>A0A3Q9QZH3</accession>
<dbReference type="KEGG" id="nmk:CHR53_24995"/>